<protein>
    <submittedName>
        <fullName evidence="6">Stage V sporulation protein D</fullName>
    </submittedName>
</protein>
<dbReference type="SUPFAM" id="SSF56601">
    <property type="entry name" value="beta-lactamase/transpeptidase-like"/>
    <property type="match status" value="1"/>
</dbReference>
<dbReference type="Pfam" id="PF03717">
    <property type="entry name" value="PBP_dimer"/>
    <property type="match status" value="1"/>
</dbReference>
<dbReference type="SUPFAM" id="SSF56519">
    <property type="entry name" value="Penicillin binding protein dimerisation domain"/>
    <property type="match status" value="1"/>
</dbReference>
<dbReference type="Gene3D" id="3.30.450.330">
    <property type="match status" value="1"/>
</dbReference>
<dbReference type="STRING" id="1450648.CLORY_13240"/>
<dbReference type="GO" id="GO:0005886">
    <property type="term" value="C:plasma membrane"/>
    <property type="evidence" value="ECO:0007669"/>
    <property type="project" value="TreeGrafter"/>
</dbReference>
<dbReference type="Pfam" id="PF03793">
    <property type="entry name" value="PASTA"/>
    <property type="match status" value="2"/>
</dbReference>
<dbReference type="InterPro" id="IPR001460">
    <property type="entry name" value="PCN-bd_Tpept"/>
</dbReference>
<evidence type="ECO:0000313" key="7">
    <source>
        <dbReference type="Proteomes" id="UP000190080"/>
    </source>
</evidence>
<comment type="similarity">
    <text evidence="2">Belongs to the transpeptidase family.</text>
</comment>
<feature type="domain" description="PASTA" evidence="5">
    <location>
        <begin position="673"/>
        <end position="732"/>
    </location>
</feature>
<dbReference type="InterPro" id="IPR050515">
    <property type="entry name" value="Beta-lactam/transpept"/>
</dbReference>
<dbReference type="Pfam" id="PF00905">
    <property type="entry name" value="Transpeptidase"/>
    <property type="match status" value="1"/>
</dbReference>
<dbReference type="SMART" id="SM00740">
    <property type="entry name" value="PASTA"/>
    <property type="match status" value="2"/>
</dbReference>
<feature type="domain" description="PASTA" evidence="5">
    <location>
        <begin position="604"/>
        <end position="668"/>
    </location>
</feature>
<dbReference type="PROSITE" id="PS51178">
    <property type="entry name" value="PASTA"/>
    <property type="match status" value="2"/>
</dbReference>
<dbReference type="GO" id="GO:0008658">
    <property type="term" value="F:penicillin binding"/>
    <property type="evidence" value="ECO:0007669"/>
    <property type="project" value="InterPro"/>
</dbReference>
<comment type="subcellular location">
    <subcellularLocation>
        <location evidence="1">Membrane</location>
    </subcellularLocation>
</comment>
<evidence type="ECO:0000259" key="5">
    <source>
        <dbReference type="PROSITE" id="PS51178"/>
    </source>
</evidence>
<evidence type="ECO:0000313" key="6">
    <source>
        <dbReference type="EMBL" id="OPJ63241.1"/>
    </source>
</evidence>
<keyword evidence="4" id="KW-1133">Transmembrane helix</keyword>
<dbReference type="OrthoDB" id="9804124at2"/>
<accession>A0A1V4IT84</accession>
<name>A0A1V4IT84_9CLOT</name>
<gene>
    <name evidence="6" type="primary">spoVD_2</name>
    <name evidence="6" type="ORF">CLORY_13240</name>
</gene>
<evidence type="ECO:0000256" key="1">
    <source>
        <dbReference type="ARBA" id="ARBA00004370"/>
    </source>
</evidence>
<dbReference type="Gene3D" id="3.40.710.10">
    <property type="entry name" value="DD-peptidase/beta-lactamase superfamily"/>
    <property type="match status" value="1"/>
</dbReference>
<dbReference type="CDD" id="cd06576">
    <property type="entry name" value="PASTA_Pbp2x-like_1"/>
    <property type="match status" value="1"/>
</dbReference>
<evidence type="ECO:0000256" key="2">
    <source>
        <dbReference type="ARBA" id="ARBA00007171"/>
    </source>
</evidence>
<keyword evidence="3 4" id="KW-0472">Membrane</keyword>
<dbReference type="PANTHER" id="PTHR30627:SF1">
    <property type="entry name" value="PEPTIDOGLYCAN D,D-TRANSPEPTIDASE FTSI"/>
    <property type="match status" value="1"/>
</dbReference>
<organism evidence="6 7">
    <name type="scientific">Clostridium oryzae</name>
    <dbReference type="NCBI Taxonomy" id="1450648"/>
    <lineage>
        <taxon>Bacteria</taxon>
        <taxon>Bacillati</taxon>
        <taxon>Bacillota</taxon>
        <taxon>Clostridia</taxon>
        <taxon>Eubacteriales</taxon>
        <taxon>Clostridiaceae</taxon>
        <taxon>Clostridium</taxon>
    </lineage>
</organism>
<keyword evidence="7" id="KW-1185">Reference proteome</keyword>
<dbReference type="Gene3D" id="3.90.1310.10">
    <property type="entry name" value="Penicillin-binding protein 2a (Domain 2)"/>
    <property type="match status" value="1"/>
</dbReference>
<dbReference type="InterPro" id="IPR005543">
    <property type="entry name" value="PASTA_dom"/>
</dbReference>
<keyword evidence="4" id="KW-0812">Transmembrane</keyword>
<dbReference type="Proteomes" id="UP000190080">
    <property type="component" value="Unassembled WGS sequence"/>
</dbReference>
<proteinExistence type="inferred from homology"/>
<dbReference type="InterPro" id="IPR005311">
    <property type="entry name" value="PBP_dimer"/>
</dbReference>
<dbReference type="InterPro" id="IPR011927">
    <property type="entry name" value="SpoVD_pbp"/>
</dbReference>
<dbReference type="NCBIfam" id="TIGR02214">
    <property type="entry name" value="spoVD_pbp"/>
    <property type="match status" value="1"/>
</dbReference>
<dbReference type="InterPro" id="IPR012338">
    <property type="entry name" value="Beta-lactam/transpept-like"/>
</dbReference>
<dbReference type="InterPro" id="IPR036138">
    <property type="entry name" value="PBP_dimer_sf"/>
</dbReference>
<evidence type="ECO:0000256" key="4">
    <source>
        <dbReference type="SAM" id="Phobius"/>
    </source>
</evidence>
<feature type="transmembrane region" description="Helical" evidence="4">
    <location>
        <begin position="20"/>
        <end position="42"/>
    </location>
</feature>
<dbReference type="PANTHER" id="PTHR30627">
    <property type="entry name" value="PEPTIDOGLYCAN D,D-TRANSPEPTIDASE"/>
    <property type="match status" value="1"/>
</dbReference>
<dbReference type="GO" id="GO:0071555">
    <property type="term" value="P:cell wall organization"/>
    <property type="evidence" value="ECO:0007669"/>
    <property type="project" value="TreeGrafter"/>
</dbReference>
<comment type="caution">
    <text evidence="6">The sequence shown here is derived from an EMBL/GenBank/DDBJ whole genome shotgun (WGS) entry which is preliminary data.</text>
</comment>
<dbReference type="AlphaFoldDB" id="A0A1V4IT84"/>
<dbReference type="SUPFAM" id="SSF54184">
    <property type="entry name" value="Penicillin-binding protein 2x (pbp-2x), c-terminal domain"/>
    <property type="match status" value="2"/>
</dbReference>
<dbReference type="EMBL" id="MZGV01000010">
    <property type="protein sequence ID" value="OPJ63241.1"/>
    <property type="molecule type" value="Genomic_DNA"/>
</dbReference>
<dbReference type="RefSeq" id="WP_079422739.1">
    <property type="nucleotide sequence ID" value="NZ_MZGV01000010.1"/>
</dbReference>
<evidence type="ECO:0000256" key="3">
    <source>
        <dbReference type="ARBA" id="ARBA00023136"/>
    </source>
</evidence>
<reference evidence="6 7" key="1">
    <citation type="submission" date="2017-03" db="EMBL/GenBank/DDBJ databases">
        <title>Genome sequence of Clostridium oryzae DSM 28571.</title>
        <authorList>
            <person name="Poehlein A."/>
            <person name="Daniel R."/>
        </authorList>
    </citation>
    <scope>NUCLEOTIDE SEQUENCE [LARGE SCALE GENOMIC DNA]</scope>
    <source>
        <strain evidence="6 7">DSM 28571</strain>
    </source>
</reference>
<dbReference type="CDD" id="cd06575">
    <property type="entry name" value="PASTA_Pbp2x-like_2"/>
    <property type="match status" value="1"/>
</dbReference>
<sequence>MYRKIYRDKVIMKKRIIISLIIIFMLFMGLLTRLAYVMIFQWNKLNGFATEQWTNEVKIDARRGKILDRNGNELAVSANVYRVDLDMNSVRAAVRKSKGKITFEKIAEGLSAALNKDKLKILQELYKKLPNGKDRGAATLARRVDKETADKVRALKINGVLISPDTKRYYPNNNFLSHVIGTTNSDGNGLAGVELQYNKELSGIPGLKISEIDRRNDAVPYEISDFTKPIPGKDVVLTIDKKIQVAAEKSAEQALIDNKAKAVTIMVMNPKNGEILALVNKPDFDPNNPREGASTPDEMAARWRNRAVSDTYEPGSIFKVVTAIAAMEKNLVNEKDTFVCNGSLTVGKKHIHCWKRTGHGSQSFIQILENSCNVGFMTLGERLKAKGINEYITKFGFGKKTGIDLPGEAKGIVKKTSAITSTDLATISFGQTNTLTPIQYMAAFNTIANNGVWITPHIMKEIVHESSGGNYIVDSTYENYTKNYAKKQIVSKEKANLLCSYLEKVISKGGGKKAYIAGYDIAGKTGTAQKVNPKTGAYESGKYVASFAGMAPSKNPKVTVFVSIDQPDPSNYYAGQIATPVAKQVFYDIFNYYSIKGDANPDESAQSLLNDVVLPEIRNTKKSEALKKLKDLNIEYEIHGSGEYITDMNPKPGYTVKEGTKINLYTGSEKSDDDEYIIVPDFTGLNQKKAKELLTSLKIKGNFAGSGLVGEQSVAAGSKLKENSYIELELENLGND</sequence>